<evidence type="ECO:0000259" key="6">
    <source>
        <dbReference type="Pfam" id="PF02826"/>
    </source>
</evidence>
<dbReference type="InterPro" id="IPR006139">
    <property type="entry name" value="D-isomer_2_OHA_DH_cat_dom"/>
</dbReference>
<keyword evidence="8" id="KW-1185">Reference proteome</keyword>
<evidence type="ECO:0000256" key="4">
    <source>
        <dbReference type="RuleBase" id="RU003719"/>
    </source>
</evidence>
<dbReference type="PROSITE" id="PS00670">
    <property type="entry name" value="D_2_HYDROXYACID_DH_2"/>
    <property type="match status" value="1"/>
</dbReference>
<dbReference type="PROSITE" id="PS00671">
    <property type="entry name" value="D_2_HYDROXYACID_DH_3"/>
    <property type="match status" value="1"/>
</dbReference>
<dbReference type="Gene3D" id="3.40.50.720">
    <property type="entry name" value="NAD(P)-binding Rossmann-like Domain"/>
    <property type="match status" value="2"/>
</dbReference>
<proteinExistence type="inferred from homology"/>
<gene>
    <name evidence="7" type="ORF">GCM10023191_038370</name>
</gene>
<keyword evidence="2 4" id="KW-0560">Oxidoreductase</keyword>
<evidence type="ECO:0000313" key="7">
    <source>
        <dbReference type="EMBL" id="GAA4496392.1"/>
    </source>
</evidence>
<keyword evidence="3" id="KW-0520">NAD</keyword>
<organism evidence="7 8">
    <name type="scientific">Actinoallomurus oryzae</name>
    <dbReference type="NCBI Taxonomy" id="502180"/>
    <lineage>
        <taxon>Bacteria</taxon>
        <taxon>Bacillati</taxon>
        <taxon>Actinomycetota</taxon>
        <taxon>Actinomycetes</taxon>
        <taxon>Streptosporangiales</taxon>
        <taxon>Thermomonosporaceae</taxon>
        <taxon>Actinoallomurus</taxon>
    </lineage>
</organism>
<accession>A0ABP8Q486</accession>
<dbReference type="Proteomes" id="UP001500503">
    <property type="component" value="Unassembled WGS sequence"/>
</dbReference>
<sequence length="314" mass="32923">MTEIIACLSAYDEQLVRELAGTDRVEVRTASGSGDPAELAALVKGADIVIADAARRYVLDAAAIDAMDRCRFIQQPSVGYDTVDVGRAAERGIPVANAPGYNAAAVADWVIMATLVVLRNGLAADGIMRGGGFDAMPLGNELGDRTVGLVGMGAVGRAVFERLRGFGSTVVFTDPAPRQVDGARQIGLDELLEVADVVSLHLPLSDDTRGIIGAGELARMRDGAVLVNAARGGLVDHDALADGLRAGRPAAAALDVFEPEPLGADSPLRSLPNVYLSPHIAAGTWQARRRVRGMVGENLRRVLAGEPPRYVVNT</sequence>
<comment type="caution">
    <text evidence="7">The sequence shown here is derived from an EMBL/GenBank/DDBJ whole genome shotgun (WGS) entry which is preliminary data.</text>
</comment>
<dbReference type="InterPro" id="IPR050223">
    <property type="entry name" value="D-isomer_2-hydroxyacid_DH"/>
</dbReference>
<evidence type="ECO:0000256" key="3">
    <source>
        <dbReference type="ARBA" id="ARBA00023027"/>
    </source>
</evidence>
<dbReference type="SUPFAM" id="SSF51735">
    <property type="entry name" value="NAD(P)-binding Rossmann-fold domains"/>
    <property type="match status" value="1"/>
</dbReference>
<reference evidence="8" key="1">
    <citation type="journal article" date="2019" name="Int. J. Syst. Evol. Microbiol.">
        <title>The Global Catalogue of Microorganisms (GCM) 10K type strain sequencing project: providing services to taxonomists for standard genome sequencing and annotation.</title>
        <authorList>
            <consortium name="The Broad Institute Genomics Platform"/>
            <consortium name="The Broad Institute Genome Sequencing Center for Infectious Disease"/>
            <person name="Wu L."/>
            <person name="Ma J."/>
        </authorList>
    </citation>
    <scope>NUCLEOTIDE SEQUENCE [LARGE SCALE GENOMIC DNA]</scope>
    <source>
        <strain evidence="8">JCM 17933</strain>
    </source>
</reference>
<feature type="domain" description="D-isomer specific 2-hydroxyacid dehydrogenase catalytic" evidence="5">
    <location>
        <begin position="10"/>
        <end position="313"/>
    </location>
</feature>
<evidence type="ECO:0000256" key="2">
    <source>
        <dbReference type="ARBA" id="ARBA00023002"/>
    </source>
</evidence>
<dbReference type="CDD" id="cd12175">
    <property type="entry name" value="2-Hacid_dh_11"/>
    <property type="match status" value="1"/>
</dbReference>
<dbReference type="PANTHER" id="PTHR10996">
    <property type="entry name" value="2-HYDROXYACID DEHYDROGENASE-RELATED"/>
    <property type="match status" value="1"/>
</dbReference>
<dbReference type="PANTHER" id="PTHR10996:SF178">
    <property type="entry name" value="2-HYDROXYACID DEHYDROGENASE YGL185C-RELATED"/>
    <property type="match status" value="1"/>
</dbReference>
<dbReference type="InterPro" id="IPR006140">
    <property type="entry name" value="D-isomer_DH_NAD-bd"/>
</dbReference>
<protein>
    <submittedName>
        <fullName evidence="7">2-hydroxyacid dehydrogenase</fullName>
    </submittedName>
</protein>
<dbReference type="Pfam" id="PF02826">
    <property type="entry name" value="2-Hacid_dh_C"/>
    <property type="match status" value="1"/>
</dbReference>
<dbReference type="InterPro" id="IPR036291">
    <property type="entry name" value="NAD(P)-bd_dom_sf"/>
</dbReference>
<dbReference type="RefSeq" id="WP_345465436.1">
    <property type="nucleotide sequence ID" value="NZ_BAABHF010000022.1"/>
</dbReference>
<dbReference type="EMBL" id="BAABHF010000022">
    <property type="protein sequence ID" value="GAA4496392.1"/>
    <property type="molecule type" value="Genomic_DNA"/>
</dbReference>
<feature type="domain" description="D-isomer specific 2-hydroxyacid dehydrogenase NAD-binding" evidence="6">
    <location>
        <begin position="112"/>
        <end position="281"/>
    </location>
</feature>
<dbReference type="SUPFAM" id="SSF52283">
    <property type="entry name" value="Formate/glycerate dehydrogenase catalytic domain-like"/>
    <property type="match status" value="1"/>
</dbReference>
<evidence type="ECO:0000256" key="1">
    <source>
        <dbReference type="ARBA" id="ARBA00005854"/>
    </source>
</evidence>
<dbReference type="InterPro" id="IPR029753">
    <property type="entry name" value="D-isomer_DH_CS"/>
</dbReference>
<evidence type="ECO:0000313" key="8">
    <source>
        <dbReference type="Proteomes" id="UP001500503"/>
    </source>
</evidence>
<dbReference type="Pfam" id="PF00389">
    <property type="entry name" value="2-Hacid_dh"/>
    <property type="match status" value="1"/>
</dbReference>
<name>A0ABP8Q486_9ACTN</name>
<evidence type="ECO:0000259" key="5">
    <source>
        <dbReference type="Pfam" id="PF00389"/>
    </source>
</evidence>
<comment type="similarity">
    <text evidence="1 4">Belongs to the D-isomer specific 2-hydroxyacid dehydrogenase family.</text>
</comment>